<dbReference type="EMBL" id="CP018221">
    <property type="protein sequence ID" value="API59367.1"/>
    <property type="molecule type" value="Genomic_DNA"/>
</dbReference>
<evidence type="ECO:0000313" key="4">
    <source>
        <dbReference type="Proteomes" id="UP000182063"/>
    </source>
</evidence>
<name>A0A1L3ZUS5_9SPHN</name>
<dbReference type="Pfam" id="PF13561">
    <property type="entry name" value="adh_short_C2"/>
    <property type="match status" value="1"/>
</dbReference>
<protein>
    <submittedName>
        <fullName evidence="3">Cyclopentanol dehydrogenase</fullName>
    </submittedName>
</protein>
<dbReference type="PANTHER" id="PTHR42760:SF133">
    <property type="entry name" value="3-OXOACYL-[ACYL-CARRIER-PROTEIN] REDUCTASE"/>
    <property type="match status" value="1"/>
</dbReference>
<evidence type="ECO:0000256" key="2">
    <source>
        <dbReference type="ARBA" id="ARBA00023002"/>
    </source>
</evidence>
<dbReference type="PROSITE" id="PS00061">
    <property type="entry name" value="ADH_SHORT"/>
    <property type="match status" value="1"/>
</dbReference>
<dbReference type="AlphaFoldDB" id="A0A1L3ZUS5"/>
<dbReference type="PRINTS" id="PR00080">
    <property type="entry name" value="SDRFAMILY"/>
</dbReference>
<dbReference type="PANTHER" id="PTHR42760">
    <property type="entry name" value="SHORT-CHAIN DEHYDROGENASES/REDUCTASES FAMILY MEMBER"/>
    <property type="match status" value="1"/>
</dbReference>
<keyword evidence="4" id="KW-1185">Reference proteome</keyword>
<dbReference type="STRING" id="1921510.BSL82_08625"/>
<dbReference type="InterPro" id="IPR002347">
    <property type="entry name" value="SDR_fam"/>
</dbReference>
<dbReference type="InterPro" id="IPR036291">
    <property type="entry name" value="NAD(P)-bd_dom_sf"/>
</dbReference>
<accession>A0A1L3ZUS5</accession>
<dbReference type="OrthoDB" id="5457012at2"/>
<comment type="similarity">
    <text evidence="1">Belongs to the short-chain dehydrogenases/reductases (SDR) family.</text>
</comment>
<sequence>MRLNGKVAIITGAASGMGASHARLFGREGASVIVADVLEAEGRAVAEDIVAKGGKAVFERLDISSEADWDRVMDAAVSRFGALDILVNNAGLTGAGVQDVDEIGLFDRLVAVNLRGAFLGIRAAVRRMDGRGGAIVNIASISANIGNPGVHIGYNASKGGVRTLTKAAAAEYGPKKIRVNSVHPGVLPPMLGSKRVEVAESLLSRVPLRRTGELEEVSNAVLFLASDEASYISGAELYVDGGLLAT</sequence>
<dbReference type="NCBIfam" id="NF005559">
    <property type="entry name" value="PRK07231.1"/>
    <property type="match status" value="1"/>
</dbReference>
<proteinExistence type="inferred from homology"/>
<dbReference type="SUPFAM" id="SSF51735">
    <property type="entry name" value="NAD(P)-binding Rossmann-fold domains"/>
    <property type="match status" value="1"/>
</dbReference>
<reference evidence="4" key="1">
    <citation type="submission" date="2016-11" db="EMBL/GenBank/DDBJ databases">
        <title>Complete Genome Sequence of alachlor-degrading Sphingomonas sp. strain JJ-A5.</title>
        <authorList>
            <person name="Lee H."/>
            <person name="Ka J.-O."/>
        </authorList>
    </citation>
    <scope>NUCLEOTIDE SEQUENCE [LARGE SCALE GENOMIC DNA]</scope>
    <source>
        <strain evidence="4">JJ-A5</strain>
    </source>
</reference>
<dbReference type="RefSeq" id="WP_072596917.1">
    <property type="nucleotide sequence ID" value="NZ_CP018221.1"/>
</dbReference>
<dbReference type="FunFam" id="3.40.50.720:FF:000084">
    <property type="entry name" value="Short-chain dehydrogenase reductase"/>
    <property type="match status" value="1"/>
</dbReference>
<dbReference type="PRINTS" id="PR00081">
    <property type="entry name" value="GDHRDH"/>
</dbReference>
<gene>
    <name evidence="3" type="ORF">BSL82_08625</name>
</gene>
<keyword evidence="2" id="KW-0560">Oxidoreductase</keyword>
<dbReference type="KEGG" id="sphj:BSL82_08625"/>
<evidence type="ECO:0000256" key="1">
    <source>
        <dbReference type="ARBA" id="ARBA00006484"/>
    </source>
</evidence>
<evidence type="ECO:0000313" key="3">
    <source>
        <dbReference type="EMBL" id="API59367.1"/>
    </source>
</evidence>
<dbReference type="Gene3D" id="3.40.50.720">
    <property type="entry name" value="NAD(P)-binding Rossmann-like Domain"/>
    <property type="match status" value="1"/>
</dbReference>
<dbReference type="Proteomes" id="UP000182063">
    <property type="component" value="Chromosome"/>
</dbReference>
<dbReference type="GO" id="GO:0016616">
    <property type="term" value="F:oxidoreductase activity, acting on the CH-OH group of donors, NAD or NADP as acceptor"/>
    <property type="evidence" value="ECO:0007669"/>
    <property type="project" value="TreeGrafter"/>
</dbReference>
<dbReference type="InterPro" id="IPR020904">
    <property type="entry name" value="Sc_DH/Rdtase_CS"/>
</dbReference>
<organism evidence="3 4">
    <name type="scientific">Tardibacter chloracetimidivorans</name>
    <dbReference type="NCBI Taxonomy" id="1921510"/>
    <lineage>
        <taxon>Bacteria</taxon>
        <taxon>Pseudomonadati</taxon>
        <taxon>Pseudomonadota</taxon>
        <taxon>Alphaproteobacteria</taxon>
        <taxon>Sphingomonadales</taxon>
        <taxon>Sphingomonadaceae</taxon>
        <taxon>Tardibacter</taxon>
    </lineage>
</organism>